<dbReference type="Pfam" id="PF22522">
    <property type="entry name" value="DUF6998"/>
    <property type="match status" value="1"/>
</dbReference>
<accession>A0A430BH16</accession>
<evidence type="ECO:0000313" key="3">
    <source>
        <dbReference type="Proteomes" id="UP000287401"/>
    </source>
</evidence>
<dbReference type="EMBL" id="QRAL01000043">
    <property type="protein sequence ID" value="RSU49321.1"/>
    <property type="molecule type" value="Genomic_DNA"/>
</dbReference>
<organism evidence="2 3">
    <name type="scientific">Sphingobium yanoikuyae</name>
    <name type="common">Sphingomonas yanoikuyae</name>
    <dbReference type="NCBI Taxonomy" id="13690"/>
    <lineage>
        <taxon>Bacteria</taxon>
        <taxon>Pseudomonadati</taxon>
        <taxon>Pseudomonadota</taxon>
        <taxon>Alphaproteobacteria</taxon>
        <taxon>Sphingomonadales</taxon>
        <taxon>Sphingomonadaceae</taxon>
        <taxon>Sphingobium</taxon>
    </lineage>
</organism>
<feature type="domain" description="DUF6998" evidence="1">
    <location>
        <begin position="16"/>
        <end position="141"/>
    </location>
</feature>
<sequence>MEDISKVRAVQHIMATLFSAQNALRELAPEFRWAGLGNLLGDYGEYVAIQHYGLTKAPAGANGYDAIDANGQKVQIKANHSASTIGFRGEADLLLVIKVEPDGAWKELYYGPFAAVRALARYSARDNKHMVAVRHLTGLMAAGSEVPLPEVTVSKYDAVLG</sequence>
<dbReference type="InterPro" id="IPR054267">
    <property type="entry name" value="DUF6998"/>
</dbReference>
<reference evidence="2 3" key="1">
    <citation type="submission" date="2018-07" db="EMBL/GenBank/DDBJ databases">
        <title>Genomic and Epidemiologic Investigation of an Indolent Hospital Outbreak.</title>
        <authorList>
            <person name="Johnson R.C."/>
            <person name="Deming C."/>
            <person name="Conlan S."/>
            <person name="Zellmer C.J."/>
            <person name="Michelin A.V."/>
            <person name="Lee-Lin S."/>
            <person name="Thomas P.J."/>
            <person name="Park M."/>
            <person name="Weingarten R.A."/>
            <person name="Less J."/>
            <person name="Dekker J.P."/>
            <person name="Frank K.M."/>
            <person name="Musser K.A."/>
            <person name="Mcquiston J.R."/>
            <person name="Henderson D.K."/>
            <person name="Lau A.F."/>
            <person name="Palmore T.N."/>
            <person name="Segre J.A."/>
        </authorList>
    </citation>
    <scope>NUCLEOTIDE SEQUENCE [LARGE SCALE GENOMIC DNA]</scope>
    <source>
        <strain evidence="2 3">SK-NIH.Env6_1116</strain>
    </source>
</reference>
<evidence type="ECO:0000259" key="1">
    <source>
        <dbReference type="Pfam" id="PF22522"/>
    </source>
</evidence>
<gene>
    <name evidence="2" type="ORF">DAH51_23290</name>
</gene>
<dbReference type="Proteomes" id="UP000287401">
    <property type="component" value="Unassembled WGS sequence"/>
</dbReference>
<dbReference type="RefSeq" id="WP_125999853.1">
    <property type="nucleotide sequence ID" value="NZ_QRAL01000043.1"/>
</dbReference>
<comment type="caution">
    <text evidence="2">The sequence shown here is derived from an EMBL/GenBank/DDBJ whole genome shotgun (WGS) entry which is preliminary data.</text>
</comment>
<evidence type="ECO:0000313" key="2">
    <source>
        <dbReference type="EMBL" id="RSU49321.1"/>
    </source>
</evidence>
<name>A0A430BH16_SPHYA</name>
<proteinExistence type="predicted"/>
<protein>
    <recommendedName>
        <fullName evidence="1">DUF6998 domain-containing protein</fullName>
    </recommendedName>
</protein>
<dbReference type="AlphaFoldDB" id="A0A430BH16"/>